<organism evidence="1 2">
    <name type="scientific">Mucilaginibacter gossypiicola</name>
    <dbReference type="NCBI Taxonomy" id="551995"/>
    <lineage>
        <taxon>Bacteria</taxon>
        <taxon>Pseudomonadati</taxon>
        <taxon>Bacteroidota</taxon>
        <taxon>Sphingobacteriia</taxon>
        <taxon>Sphingobacteriales</taxon>
        <taxon>Sphingobacteriaceae</taxon>
        <taxon>Mucilaginibacter</taxon>
    </lineage>
</organism>
<name>A0A1H8CQH9_9SPHI</name>
<dbReference type="STRING" id="551995.SAMN05192574_10245"/>
<proteinExistence type="predicted"/>
<keyword evidence="2" id="KW-1185">Reference proteome</keyword>
<reference evidence="2" key="1">
    <citation type="submission" date="2016-10" db="EMBL/GenBank/DDBJ databases">
        <authorList>
            <person name="Varghese N."/>
            <person name="Submissions S."/>
        </authorList>
    </citation>
    <scope>NUCLEOTIDE SEQUENCE [LARGE SCALE GENOMIC DNA]</scope>
    <source>
        <strain evidence="2">Gh-48</strain>
    </source>
</reference>
<dbReference type="OrthoDB" id="797881at2"/>
<evidence type="ECO:0000313" key="1">
    <source>
        <dbReference type="EMBL" id="SEM97413.1"/>
    </source>
</evidence>
<sequence length="320" mass="35553">MKGIICIIGLCTVVFSAYGQTIVFKGELLSNNALVKNYTITIDGNPATTNESGVFTAAINSNTTQVEIKTSDKSYIVLYPLGGRVLIPKNPSLLTQIVLESFQSSGQIKSYMASLSQLKDAAKKGQSDTKALQGKIDSIAANLKKLGYSNDDLRAAREKQDGIDVFYPEISGALQNYILQAQSLMIAFKFIGVYAFVNINALSQYAQTQNGFNQAFEKLYVNYPTYSKKIADYWDDPLLPKTFEGIADTLIYGIGKNKIVPLNDLKNQINQYFQNQIPEKDKENLKKQIQSQIETQVPPISDQLIGMEQRVKQFLGLLKN</sequence>
<dbReference type="RefSeq" id="WP_091208759.1">
    <property type="nucleotide sequence ID" value="NZ_FOCL01000002.1"/>
</dbReference>
<evidence type="ECO:0000313" key="2">
    <source>
        <dbReference type="Proteomes" id="UP000198942"/>
    </source>
</evidence>
<dbReference type="AlphaFoldDB" id="A0A1H8CQH9"/>
<accession>A0A1H8CQH9</accession>
<dbReference type="Proteomes" id="UP000198942">
    <property type="component" value="Unassembled WGS sequence"/>
</dbReference>
<dbReference type="EMBL" id="FOCL01000002">
    <property type="protein sequence ID" value="SEM97413.1"/>
    <property type="molecule type" value="Genomic_DNA"/>
</dbReference>
<gene>
    <name evidence="1" type="ORF">SAMN05192574_10245</name>
</gene>
<protein>
    <submittedName>
        <fullName evidence="1">Uncharacterized protein</fullName>
    </submittedName>
</protein>